<sequence>MKIRTAPTFERNYKALKKKHYDMNKFEVVLDLLLSQDIEQLVYKYKDHALKGNKKGLRELHIENDWLLVYRIDNGCLELWLLATGSHDQVFRNT</sequence>
<dbReference type="EMBL" id="FOHA01000001">
    <property type="protein sequence ID" value="SER50302.1"/>
    <property type="molecule type" value="Genomic_DNA"/>
</dbReference>
<organism evidence="3 4">
    <name type="scientific">Isobaculum melis</name>
    <dbReference type="NCBI Taxonomy" id="142588"/>
    <lineage>
        <taxon>Bacteria</taxon>
        <taxon>Bacillati</taxon>
        <taxon>Bacillota</taxon>
        <taxon>Bacilli</taxon>
        <taxon>Lactobacillales</taxon>
        <taxon>Carnobacteriaceae</taxon>
        <taxon>Isobaculum</taxon>
    </lineage>
</organism>
<dbReference type="GO" id="GO:0004521">
    <property type="term" value="F:RNA endonuclease activity"/>
    <property type="evidence" value="ECO:0007669"/>
    <property type="project" value="TreeGrafter"/>
</dbReference>
<dbReference type="Proteomes" id="UP000198948">
    <property type="component" value="Unassembled WGS sequence"/>
</dbReference>
<evidence type="ECO:0000313" key="3">
    <source>
        <dbReference type="EMBL" id="SER50302.1"/>
    </source>
</evidence>
<gene>
    <name evidence="3" type="ORF">SAMN04488559_10164</name>
</gene>
<dbReference type="GO" id="GO:0006415">
    <property type="term" value="P:translational termination"/>
    <property type="evidence" value="ECO:0007669"/>
    <property type="project" value="TreeGrafter"/>
</dbReference>
<dbReference type="OrthoDB" id="7030467at2"/>
<dbReference type="PANTHER" id="PTHR40588">
    <property type="entry name" value="MRNA INTERFERASE TOXIN YAFQ"/>
    <property type="match status" value="1"/>
</dbReference>
<dbReference type="AlphaFoldDB" id="A0A1H9PPZ7"/>
<evidence type="ECO:0000313" key="4">
    <source>
        <dbReference type="Proteomes" id="UP000198948"/>
    </source>
</evidence>
<dbReference type="NCBIfam" id="TIGR02385">
    <property type="entry name" value="RelE_StbE"/>
    <property type="match status" value="1"/>
</dbReference>
<feature type="active site" description="Proton donor" evidence="2">
    <location>
        <position position="87"/>
    </location>
</feature>
<protein>
    <submittedName>
        <fullName evidence="3">mRNA interferase YafQ</fullName>
    </submittedName>
</protein>
<dbReference type="InterPro" id="IPR035093">
    <property type="entry name" value="RelE/ParE_toxin_dom_sf"/>
</dbReference>
<dbReference type="InterPro" id="IPR007712">
    <property type="entry name" value="RelE/ParE_toxin"/>
</dbReference>
<dbReference type="InterPro" id="IPR004386">
    <property type="entry name" value="Toxin_YafQ-like"/>
</dbReference>
<dbReference type="PIRSF" id="PIRSF006156">
    <property type="entry name" value="YafQ"/>
    <property type="match status" value="1"/>
</dbReference>
<dbReference type="SUPFAM" id="SSF143011">
    <property type="entry name" value="RelE-like"/>
    <property type="match status" value="1"/>
</dbReference>
<dbReference type="RefSeq" id="WP_092649227.1">
    <property type="nucleotide sequence ID" value="NZ_FOHA01000001.1"/>
</dbReference>
<name>A0A1H9PPZ7_9LACT</name>
<dbReference type="GO" id="GO:0006402">
    <property type="term" value="P:mRNA catabolic process"/>
    <property type="evidence" value="ECO:0007669"/>
    <property type="project" value="TreeGrafter"/>
</dbReference>
<reference evidence="3 4" key="1">
    <citation type="submission" date="2016-10" db="EMBL/GenBank/DDBJ databases">
        <authorList>
            <person name="de Groot N.N."/>
        </authorList>
    </citation>
    <scope>NUCLEOTIDE SEQUENCE [LARGE SCALE GENOMIC DNA]</scope>
    <source>
        <strain evidence="3 4">DSM 13760</strain>
    </source>
</reference>
<proteinExistence type="predicted"/>
<accession>A0A1H9PPZ7</accession>
<dbReference type="STRING" id="142588.SAMN04488559_10164"/>
<dbReference type="PANTHER" id="PTHR40588:SF1">
    <property type="entry name" value="MRNA INTERFERASE TOXIN YAFQ"/>
    <property type="match status" value="1"/>
</dbReference>
<keyword evidence="1" id="KW-1277">Toxin-antitoxin system</keyword>
<evidence type="ECO:0000256" key="1">
    <source>
        <dbReference type="ARBA" id="ARBA00022649"/>
    </source>
</evidence>
<evidence type="ECO:0000256" key="2">
    <source>
        <dbReference type="PIRSR" id="PIRSR006156-1"/>
    </source>
</evidence>
<dbReference type="Pfam" id="PF15738">
    <property type="entry name" value="YafQ_toxin"/>
    <property type="match status" value="1"/>
</dbReference>
<keyword evidence="4" id="KW-1185">Reference proteome</keyword>
<dbReference type="Gene3D" id="3.30.2310.20">
    <property type="entry name" value="RelE-like"/>
    <property type="match status" value="1"/>
</dbReference>